<dbReference type="eggNOG" id="KOG1947">
    <property type="taxonomic scope" value="Eukaryota"/>
</dbReference>
<evidence type="ECO:0000313" key="3">
    <source>
        <dbReference type="EnsemblMetazoa" id="CPIJ009700-PA"/>
    </source>
</evidence>
<dbReference type="VEuPathDB" id="VectorBase:CPIJ009700"/>
<organism>
    <name type="scientific">Culex quinquefasciatus</name>
    <name type="common">Southern house mosquito</name>
    <name type="synonym">Culex pungens</name>
    <dbReference type="NCBI Taxonomy" id="7176"/>
    <lineage>
        <taxon>Eukaryota</taxon>
        <taxon>Metazoa</taxon>
        <taxon>Ecdysozoa</taxon>
        <taxon>Arthropoda</taxon>
        <taxon>Hexapoda</taxon>
        <taxon>Insecta</taxon>
        <taxon>Pterygota</taxon>
        <taxon>Neoptera</taxon>
        <taxon>Endopterygota</taxon>
        <taxon>Diptera</taxon>
        <taxon>Nematocera</taxon>
        <taxon>Culicoidea</taxon>
        <taxon>Culicidae</taxon>
        <taxon>Culicinae</taxon>
        <taxon>Culicini</taxon>
        <taxon>Culex</taxon>
        <taxon>Culex</taxon>
    </lineage>
</organism>
<dbReference type="PANTHER" id="PTHR38926">
    <property type="entry name" value="F-BOX DOMAIN CONTAINING PROTEIN, EXPRESSED"/>
    <property type="match status" value="1"/>
</dbReference>
<dbReference type="EnsemblMetazoa" id="CPIJ009700-RA">
    <property type="protein sequence ID" value="CPIJ009700-PA"/>
    <property type="gene ID" value="CPIJ009700"/>
</dbReference>
<sequence>MNPSERCGIVVFRNEVPCLGSYSNGHSSCATECERINHGLEYDERFIRLHDAISKGFKMVLDKLRSEDSESEDSDEQKDEDNAPNLTVRIWAEILTNLNETQLANARLVCHRWKRIIDRSPSLVGKFVLSFPHGTTLDKHCELVRDVIASGMQHTQASLRKITLVGAAAWWPAVGGALISLTIADCKIPIDMLLDVLKLSPSLKRLDLTCGKNLYFHTVKAVDFQLETLENLCLTDIQYVKTLDVFQQMCPRLKVLRIPGRSKLAGFIDKLICFIKATRRTLEEVAIGGGTDLWEKLSDLNGLLLKRATFSYVAPERMVILSRNVPSIESLSIDWMKFEDELLQKLAKIGDNLPKLKSLTARIASPATFLNFMPELAQLSLNCSNHVISFSDLELHNLTSITLRSTKLTDNWHRHFPNMRSVALIKCTIDGSWSDLFLPVAQLGKLQHLLLYKVSVAVASDDVYIPDYLDSLSLLEIRKCRLPKATLHALIRFCPMLVRIDLQRVQGVDDDIRLAIGEGLKYLKESSIDDCVVRDDEFLEHTSKHCGGVEVNLTDCIGPSLSEGELSV</sequence>
<gene>
    <name evidence="3" type="primary">6042503</name>
    <name evidence="2" type="ORF">CpipJ_CPIJ009700</name>
</gene>
<proteinExistence type="predicted"/>
<dbReference type="KEGG" id="cqu:CpipJ_CPIJ009700"/>
<dbReference type="VEuPathDB" id="VectorBase:CQUJHB002710"/>
<dbReference type="SUPFAM" id="SSF81383">
    <property type="entry name" value="F-box domain"/>
    <property type="match status" value="1"/>
</dbReference>
<dbReference type="InterPro" id="IPR032675">
    <property type="entry name" value="LRR_dom_sf"/>
</dbReference>
<reference evidence="2" key="1">
    <citation type="submission" date="2007-03" db="EMBL/GenBank/DDBJ databases">
        <title>Annotation of Culex pipiens quinquefasciatus.</title>
        <authorList>
            <consortium name="The Broad Institute Genome Sequencing Platform"/>
            <person name="Atkinson P.W."/>
            <person name="Hemingway J."/>
            <person name="Christensen B.M."/>
            <person name="Higgs S."/>
            <person name="Kodira C."/>
            <person name="Hannick L."/>
            <person name="Megy K."/>
            <person name="O'Leary S."/>
            <person name="Pearson M."/>
            <person name="Haas B.J."/>
            <person name="Mauceli E."/>
            <person name="Wortman J.R."/>
            <person name="Lee N.H."/>
            <person name="Guigo R."/>
            <person name="Stanke M."/>
            <person name="Alvarado L."/>
            <person name="Amedeo P."/>
            <person name="Antoine C.H."/>
            <person name="Arensburger P."/>
            <person name="Bidwell S.L."/>
            <person name="Crawford M."/>
            <person name="Camaro F."/>
            <person name="Devon K."/>
            <person name="Engels R."/>
            <person name="Hammond M."/>
            <person name="Howarth C."/>
            <person name="Koehrsen M."/>
            <person name="Lawson D."/>
            <person name="Montgomery P."/>
            <person name="Nene V."/>
            <person name="Nusbaum C."/>
            <person name="Puiu D."/>
            <person name="Romero-Severson J."/>
            <person name="Severson D.W."/>
            <person name="Shumway M."/>
            <person name="Sisk P."/>
            <person name="Stolte C."/>
            <person name="Zeng Q."/>
            <person name="Eisenstadt E."/>
            <person name="Fraser-Liggett C."/>
            <person name="Strausberg R."/>
            <person name="Galagan J."/>
            <person name="Birren B."/>
            <person name="Collins F.H."/>
        </authorList>
    </citation>
    <scope>NUCLEOTIDE SEQUENCE [LARGE SCALE GENOMIC DNA]</scope>
    <source>
        <strain evidence="2">JHB</strain>
    </source>
</reference>
<dbReference type="AlphaFoldDB" id="B0WSC4"/>
<feature type="domain" description="F-box" evidence="1">
    <location>
        <begin position="86"/>
        <end position="126"/>
    </location>
</feature>
<accession>B0WSC4</accession>
<dbReference type="STRING" id="7176.B0WSC4"/>
<dbReference type="HOGENOM" id="CLU_030454_0_0_1"/>
<evidence type="ECO:0000259" key="1">
    <source>
        <dbReference type="SMART" id="SM00256"/>
    </source>
</evidence>
<protein>
    <recommendedName>
        <fullName evidence="1">F-box domain-containing protein</fullName>
    </recommendedName>
</protein>
<keyword evidence="4" id="KW-1185">Reference proteome</keyword>
<evidence type="ECO:0000313" key="4">
    <source>
        <dbReference type="Proteomes" id="UP000002320"/>
    </source>
</evidence>
<dbReference type="InterPro" id="IPR001810">
    <property type="entry name" value="F-box_dom"/>
</dbReference>
<dbReference type="EMBL" id="DS232068">
    <property type="protein sequence ID" value="EDS33762.1"/>
    <property type="molecule type" value="Genomic_DNA"/>
</dbReference>
<dbReference type="OrthoDB" id="435188at2759"/>
<dbReference type="Gene3D" id="3.80.10.10">
    <property type="entry name" value="Ribonuclease Inhibitor"/>
    <property type="match status" value="2"/>
</dbReference>
<dbReference type="InterPro" id="IPR036047">
    <property type="entry name" value="F-box-like_dom_sf"/>
</dbReference>
<dbReference type="Pfam" id="PF00646">
    <property type="entry name" value="F-box"/>
    <property type="match status" value="1"/>
</dbReference>
<dbReference type="Proteomes" id="UP000002320">
    <property type="component" value="Unassembled WGS sequence"/>
</dbReference>
<dbReference type="SUPFAM" id="SSF52047">
    <property type="entry name" value="RNI-like"/>
    <property type="match status" value="1"/>
</dbReference>
<evidence type="ECO:0000313" key="2">
    <source>
        <dbReference type="EMBL" id="EDS33762.1"/>
    </source>
</evidence>
<dbReference type="Gene3D" id="1.20.1280.50">
    <property type="match status" value="1"/>
</dbReference>
<dbReference type="PANTHER" id="PTHR38926:SF5">
    <property type="entry name" value="F-BOX AND LEUCINE-RICH REPEAT PROTEIN 6"/>
    <property type="match status" value="1"/>
</dbReference>
<dbReference type="InParanoid" id="B0WSC4"/>
<dbReference type="CDD" id="cd09917">
    <property type="entry name" value="F-box_SF"/>
    <property type="match status" value="1"/>
</dbReference>
<reference evidence="3" key="2">
    <citation type="submission" date="2020-05" db="UniProtKB">
        <authorList>
            <consortium name="EnsemblMetazoa"/>
        </authorList>
    </citation>
    <scope>IDENTIFICATION</scope>
    <source>
        <strain evidence="3">JHB</strain>
    </source>
</reference>
<name>B0WSC4_CULQU</name>
<dbReference type="SMART" id="SM00256">
    <property type="entry name" value="FBOX"/>
    <property type="match status" value="1"/>
</dbReference>